<evidence type="ECO:0000259" key="1">
    <source>
        <dbReference type="Pfam" id="PF01551"/>
    </source>
</evidence>
<proteinExistence type="predicted"/>
<dbReference type="Pfam" id="PF01551">
    <property type="entry name" value="Peptidase_M23"/>
    <property type="match status" value="1"/>
</dbReference>
<dbReference type="PANTHER" id="PTHR21666:SF268">
    <property type="entry name" value="PEPTIDASE M23 DOMAIN-CONTAINING PROTEIN"/>
    <property type="match status" value="1"/>
</dbReference>
<reference evidence="3" key="1">
    <citation type="submission" date="2023-07" db="EMBL/GenBank/DDBJ databases">
        <title>The genome sequence of Rhodocytophaga aerolata KACC 12507.</title>
        <authorList>
            <person name="Zhang X."/>
        </authorList>
    </citation>
    <scope>NUCLEOTIDE SEQUENCE</scope>
    <source>
        <strain evidence="3">KACC 12507</strain>
    </source>
</reference>
<dbReference type="SUPFAM" id="SSF51261">
    <property type="entry name" value="Duplicated hybrid motif"/>
    <property type="match status" value="1"/>
</dbReference>
<dbReference type="RefSeq" id="WP_302037469.1">
    <property type="nucleotide sequence ID" value="NZ_JAUKPO010000004.1"/>
</dbReference>
<evidence type="ECO:0000259" key="2">
    <source>
        <dbReference type="Pfam" id="PF08239"/>
    </source>
</evidence>
<dbReference type="InterPro" id="IPR011055">
    <property type="entry name" value="Dup_hybrid_motif"/>
</dbReference>
<evidence type="ECO:0000313" key="3">
    <source>
        <dbReference type="EMBL" id="MDO1446672.1"/>
    </source>
</evidence>
<dbReference type="Proteomes" id="UP001168528">
    <property type="component" value="Unassembled WGS sequence"/>
</dbReference>
<keyword evidence="4" id="KW-1185">Reference proteome</keyword>
<organism evidence="3 4">
    <name type="scientific">Rhodocytophaga aerolata</name>
    <dbReference type="NCBI Taxonomy" id="455078"/>
    <lineage>
        <taxon>Bacteria</taxon>
        <taxon>Pseudomonadati</taxon>
        <taxon>Bacteroidota</taxon>
        <taxon>Cytophagia</taxon>
        <taxon>Cytophagales</taxon>
        <taxon>Rhodocytophagaceae</taxon>
        <taxon>Rhodocytophaga</taxon>
    </lineage>
</organism>
<dbReference type="Pfam" id="PF08239">
    <property type="entry name" value="SH3_3"/>
    <property type="match status" value="1"/>
</dbReference>
<dbReference type="InterPro" id="IPR050570">
    <property type="entry name" value="Cell_wall_metabolism_enzyme"/>
</dbReference>
<protein>
    <submittedName>
        <fullName evidence="3">M23 family metallopeptidase</fullName>
    </submittedName>
</protein>
<accession>A0ABT8R3I9</accession>
<evidence type="ECO:0000313" key="4">
    <source>
        <dbReference type="Proteomes" id="UP001168528"/>
    </source>
</evidence>
<gene>
    <name evidence="3" type="ORF">Q0590_10445</name>
</gene>
<dbReference type="PANTHER" id="PTHR21666">
    <property type="entry name" value="PEPTIDASE-RELATED"/>
    <property type="match status" value="1"/>
</dbReference>
<dbReference type="InterPro" id="IPR003646">
    <property type="entry name" value="SH3-like_bac-type"/>
</dbReference>
<comment type="caution">
    <text evidence="3">The sequence shown here is derived from an EMBL/GenBank/DDBJ whole genome shotgun (WGS) entry which is preliminary data.</text>
</comment>
<dbReference type="EMBL" id="JAUKPO010000004">
    <property type="protein sequence ID" value="MDO1446672.1"/>
    <property type="molecule type" value="Genomic_DNA"/>
</dbReference>
<dbReference type="Gene3D" id="2.30.30.40">
    <property type="entry name" value="SH3 Domains"/>
    <property type="match status" value="2"/>
</dbReference>
<feature type="domain" description="SH3b" evidence="2">
    <location>
        <begin position="338"/>
        <end position="384"/>
    </location>
</feature>
<dbReference type="CDD" id="cd12797">
    <property type="entry name" value="M23_peptidase"/>
    <property type="match status" value="1"/>
</dbReference>
<name>A0ABT8R3I9_9BACT</name>
<dbReference type="InterPro" id="IPR016047">
    <property type="entry name" value="M23ase_b-sheet_dom"/>
</dbReference>
<sequence length="449" mass="49226">MNTNRSMVRLAALWGMLFFLTNCGGVQQPLKEVLKKQTPYEKYEQALKNVKLENTALGNDWIVAGRKALQDSILVSLPFKETGYFAADKPIAVSYLVSLKRGERLVVGVEVRSMQATQVFVDLFEAPIPTSQSPVHLASGDTSNTVIDFESREDRLYLIRLQPELLRSGNYTITMTREPSLAFPVQGKDSRNISSFWGADRDAGKRRHEGIDIFAKKGTPAIAATDGYIAAVNENRLGGKVVWLQDTKRQQRLYYAHLDEQLVRPGQKVIAGDTLGLIGNTGNARTTAPHLHFGIYTFGIGAIDPLPAVRVGSPAPPNVTAPMERLGTWARTSGKKGIVRISPDKKSSPLSEILKHTPVYILGGVRDWYKVSLPDNTIGYIEAKQIENAEKPIRTQKIASLTQILDQPAASAGFLATVEPGTQLPVLASFGSFLYVKTPDGIAGWLPIS</sequence>
<feature type="domain" description="M23ase beta-sheet core" evidence="1">
    <location>
        <begin position="207"/>
        <end position="299"/>
    </location>
</feature>
<dbReference type="Gene3D" id="2.70.70.10">
    <property type="entry name" value="Glucose Permease (Domain IIA)"/>
    <property type="match status" value="1"/>
</dbReference>